<gene>
    <name evidence="10" type="ORF">FH607_011380</name>
</gene>
<dbReference type="PROSITE" id="PS50929">
    <property type="entry name" value="ABC_TM1F"/>
    <property type="match status" value="1"/>
</dbReference>
<dbReference type="AlphaFoldDB" id="A0A5N6AEF0"/>
<comment type="subcellular location">
    <subcellularLocation>
        <location evidence="1">Cell membrane</location>
        <topology evidence="1">Multi-pass membrane protein</topology>
    </subcellularLocation>
</comment>
<feature type="transmembrane region" description="Helical" evidence="7">
    <location>
        <begin position="137"/>
        <end position="156"/>
    </location>
</feature>
<evidence type="ECO:0000256" key="6">
    <source>
        <dbReference type="ARBA" id="ARBA00023136"/>
    </source>
</evidence>
<dbReference type="PROSITE" id="PS50893">
    <property type="entry name" value="ABC_TRANSPORTER_2"/>
    <property type="match status" value="1"/>
</dbReference>
<protein>
    <submittedName>
        <fullName evidence="10">ATP-binding cassette domain-containing protein</fullName>
    </submittedName>
</protein>
<dbReference type="PROSITE" id="PS00211">
    <property type="entry name" value="ABC_TRANSPORTER_1"/>
    <property type="match status" value="1"/>
</dbReference>
<evidence type="ECO:0000256" key="1">
    <source>
        <dbReference type="ARBA" id="ARBA00004651"/>
    </source>
</evidence>
<dbReference type="Gene3D" id="1.20.1560.10">
    <property type="entry name" value="ABC transporter type 1, transmembrane domain"/>
    <property type="match status" value="1"/>
</dbReference>
<dbReference type="InterPro" id="IPR011527">
    <property type="entry name" value="ABC1_TM_dom"/>
</dbReference>
<evidence type="ECO:0000259" key="9">
    <source>
        <dbReference type="PROSITE" id="PS50929"/>
    </source>
</evidence>
<dbReference type="InterPro" id="IPR003439">
    <property type="entry name" value="ABC_transporter-like_ATP-bd"/>
</dbReference>
<dbReference type="SUPFAM" id="SSF52540">
    <property type="entry name" value="P-loop containing nucleoside triphosphate hydrolases"/>
    <property type="match status" value="1"/>
</dbReference>
<dbReference type="GO" id="GO:0005524">
    <property type="term" value="F:ATP binding"/>
    <property type="evidence" value="ECO:0007669"/>
    <property type="project" value="UniProtKB-KW"/>
</dbReference>
<dbReference type="InterPro" id="IPR039421">
    <property type="entry name" value="Type_1_exporter"/>
</dbReference>
<accession>A0A5N6AEF0</accession>
<dbReference type="Proteomes" id="UP000314251">
    <property type="component" value="Unassembled WGS sequence"/>
</dbReference>
<keyword evidence="5 7" id="KW-1133">Transmembrane helix</keyword>
<dbReference type="GO" id="GO:0016887">
    <property type="term" value="F:ATP hydrolysis activity"/>
    <property type="evidence" value="ECO:0007669"/>
    <property type="project" value="InterPro"/>
</dbReference>
<evidence type="ECO:0000256" key="7">
    <source>
        <dbReference type="SAM" id="Phobius"/>
    </source>
</evidence>
<dbReference type="Gene3D" id="3.40.50.300">
    <property type="entry name" value="P-loop containing nucleotide triphosphate hydrolases"/>
    <property type="match status" value="1"/>
</dbReference>
<dbReference type="SMART" id="SM00382">
    <property type="entry name" value="AAA"/>
    <property type="match status" value="1"/>
</dbReference>
<evidence type="ECO:0000256" key="2">
    <source>
        <dbReference type="ARBA" id="ARBA00022692"/>
    </source>
</evidence>
<keyword evidence="3" id="KW-0547">Nucleotide-binding</keyword>
<keyword evidence="6 7" id="KW-0472">Membrane</keyword>
<dbReference type="PANTHER" id="PTHR43394:SF1">
    <property type="entry name" value="ATP-BINDING CASSETTE SUB-FAMILY B MEMBER 10, MITOCHONDRIAL"/>
    <property type="match status" value="1"/>
</dbReference>
<dbReference type="GO" id="GO:0015421">
    <property type="term" value="F:ABC-type oligopeptide transporter activity"/>
    <property type="evidence" value="ECO:0007669"/>
    <property type="project" value="TreeGrafter"/>
</dbReference>
<evidence type="ECO:0000256" key="4">
    <source>
        <dbReference type="ARBA" id="ARBA00022840"/>
    </source>
</evidence>
<evidence type="ECO:0000313" key="10">
    <source>
        <dbReference type="EMBL" id="KAB8166423.1"/>
    </source>
</evidence>
<dbReference type="InterPro" id="IPR017871">
    <property type="entry name" value="ABC_transporter-like_CS"/>
</dbReference>
<dbReference type="GO" id="GO:0005886">
    <property type="term" value="C:plasma membrane"/>
    <property type="evidence" value="ECO:0007669"/>
    <property type="project" value="UniProtKB-SubCell"/>
</dbReference>
<dbReference type="InterPro" id="IPR027417">
    <property type="entry name" value="P-loop_NTPase"/>
</dbReference>
<reference evidence="10" key="1">
    <citation type="submission" date="2019-10" db="EMBL/GenBank/DDBJ databases">
        <title>Nonomuraea sp. nov., isolated from Phyllanthus amarus.</title>
        <authorList>
            <person name="Klykleung N."/>
            <person name="Tanasupawat S."/>
        </authorList>
    </citation>
    <scope>NUCLEOTIDE SEQUENCE [LARGE SCALE GENOMIC DNA]</scope>
    <source>
        <strain evidence="10">3MP-10</strain>
    </source>
</reference>
<organism evidence="10 11">
    <name type="scientific">Streptomyces mimosae</name>
    <dbReference type="NCBI Taxonomy" id="2586635"/>
    <lineage>
        <taxon>Bacteria</taxon>
        <taxon>Bacillati</taxon>
        <taxon>Actinomycetota</taxon>
        <taxon>Actinomycetes</taxon>
        <taxon>Kitasatosporales</taxon>
        <taxon>Streptomycetaceae</taxon>
        <taxon>Streptomyces</taxon>
    </lineage>
</organism>
<evidence type="ECO:0000256" key="5">
    <source>
        <dbReference type="ARBA" id="ARBA00022989"/>
    </source>
</evidence>
<evidence type="ECO:0000313" key="11">
    <source>
        <dbReference type="Proteomes" id="UP000314251"/>
    </source>
</evidence>
<name>A0A5N6AEF0_9ACTN</name>
<sequence length="595" mass="64949">MRDTLQAIRELARLCWTTDRRKLVVALLLMLAEAAAAPVTALVLGSLTEAVSEAHASEVLQLGLLVSLLVIVGLTGNHFAHVLYFELGAQAFLSLDRELIDLSNGSAGIAHHENAEYSDRITVLHQELNRISSNSMVALWHSISLAIGVVCTTALLVDTNPWLLFLPFAVFPPVLLGRQAERIISSCRHRMAHHTRAAQHIIDLARGVSSAKELRVLGLRSMLQSRHAESWREITRGLWLAELRATVLRVAGQLIFAVAYIAGTLLVVRAAVQDEASVGDVVLVIVLAAQVNQQATTGVTLLREFQRLAETLADLRWIRALVGQRPSSCSTIEAPSRLIDGFRLRDVSFHYEGSDVPVLRDVNLHLPAGAMVGIVGENGAGKSTLVKLLCRFYAPSTGVIEVDGTDIHRLDVLEWHSAISVGFQDFSRFELTAGRTVGVGDLPRLDDRRAVEEALDRTRASDIVDQLPDGLGTRLGRSFSDGTELSGGQWQKMALGRTMMRRHPVLLILDEPTSALDAQAEYQLFRQYAESARTVAERAGAVTVLVSHRFSTVRMADLIIVLSGNTVAESGTHAALIAADGVYASLYRLQADQYD</sequence>
<dbReference type="InterPro" id="IPR003593">
    <property type="entry name" value="AAA+_ATPase"/>
</dbReference>
<dbReference type="OrthoDB" id="9806127at2"/>
<dbReference type="PANTHER" id="PTHR43394">
    <property type="entry name" value="ATP-DEPENDENT PERMEASE MDL1, MITOCHONDRIAL"/>
    <property type="match status" value="1"/>
</dbReference>
<feature type="domain" description="ABC transmembrane type-1" evidence="9">
    <location>
        <begin position="24"/>
        <end position="307"/>
    </location>
</feature>
<proteinExistence type="predicted"/>
<dbReference type="EMBL" id="VDLY02000006">
    <property type="protein sequence ID" value="KAB8166423.1"/>
    <property type="molecule type" value="Genomic_DNA"/>
</dbReference>
<feature type="transmembrane region" description="Helical" evidence="7">
    <location>
        <begin position="60"/>
        <end position="85"/>
    </location>
</feature>
<keyword evidence="11" id="KW-1185">Reference proteome</keyword>
<comment type="caution">
    <text evidence="10">The sequence shown here is derived from an EMBL/GenBank/DDBJ whole genome shotgun (WGS) entry which is preliminary data.</text>
</comment>
<evidence type="ECO:0000259" key="8">
    <source>
        <dbReference type="PROSITE" id="PS50893"/>
    </source>
</evidence>
<keyword evidence="2 7" id="KW-0812">Transmembrane</keyword>
<feature type="domain" description="ABC transporter" evidence="8">
    <location>
        <begin position="342"/>
        <end position="589"/>
    </location>
</feature>
<evidence type="ECO:0000256" key="3">
    <source>
        <dbReference type="ARBA" id="ARBA00022741"/>
    </source>
</evidence>
<dbReference type="InterPro" id="IPR036640">
    <property type="entry name" value="ABC1_TM_sf"/>
</dbReference>
<dbReference type="Pfam" id="PF00005">
    <property type="entry name" value="ABC_tran"/>
    <property type="match status" value="1"/>
</dbReference>
<dbReference type="SUPFAM" id="SSF90123">
    <property type="entry name" value="ABC transporter transmembrane region"/>
    <property type="match status" value="1"/>
</dbReference>
<keyword evidence="4 10" id="KW-0067">ATP-binding</keyword>